<protein>
    <recommendedName>
        <fullName evidence="3">Pectate lyase</fullName>
    </recommendedName>
</protein>
<dbReference type="Gene3D" id="3.90.105.40">
    <property type="match status" value="1"/>
</dbReference>
<accession>A0A9E2KDW1</accession>
<dbReference type="Gene3D" id="1.50.10.20">
    <property type="match status" value="1"/>
</dbReference>
<evidence type="ECO:0000313" key="1">
    <source>
        <dbReference type="EMBL" id="MBU3804922.1"/>
    </source>
</evidence>
<dbReference type="GO" id="GO:0016837">
    <property type="term" value="F:carbon-oxygen lyase activity, acting on polysaccharides"/>
    <property type="evidence" value="ECO:0007669"/>
    <property type="project" value="InterPro"/>
</dbReference>
<dbReference type="Gene3D" id="2.30.30.880">
    <property type="match status" value="1"/>
</dbReference>
<dbReference type="Proteomes" id="UP000824229">
    <property type="component" value="Unassembled WGS sequence"/>
</dbReference>
<dbReference type="GO" id="GO:0042597">
    <property type="term" value="C:periplasmic space"/>
    <property type="evidence" value="ECO:0007669"/>
    <property type="project" value="InterPro"/>
</dbReference>
<evidence type="ECO:0000313" key="2">
    <source>
        <dbReference type="Proteomes" id="UP000824229"/>
    </source>
</evidence>
<comment type="caution">
    <text evidence="1">The sequence shown here is derived from an EMBL/GenBank/DDBJ whole genome shotgun (WGS) entry which is preliminary data.</text>
</comment>
<name>A0A9E2KDW1_9FIRM</name>
<dbReference type="AlphaFoldDB" id="A0A9E2KDW1"/>
<dbReference type="EMBL" id="JAHLFQ010000213">
    <property type="protein sequence ID" value="MBU3804922.1"/>
    <property type="molecule type" value="Genomic_DNA"/>
</dbReference>
<organism evidence="1 2">
    <name type="scientific">Candidatus Cellulosilyticum pullistercoris</name>
    <dbReference type="NCBI Taxonomy" id="2838521"/>
    <lineage>
        <taxon>Bacteria</taxon>
        <taxon>Bacillati</taxon>
        <taxon>Bacillota</taxon>
        <taxon>Clostridia</taxon>
        <taxon>Lachnospirales</taxon>
        <taxon>Cellulosilyticaceae</taxon>
        <taxon>Cellulosilyticum</taxon>
    </lineage>
</organism>
<dbReference type="GO" id="GO:0045490">
    <property type="term" value="P:pectin catabolic process"/>
    <property type="evidence" value="ECO:0007669"/>
    <property type="project" value="InterPro"/>
</dbReference>
<proteinExistence type="predicted"/>
<dbReference type="InterPro" id="IPR010702">
    <property type="entry name" value="Pectate_lyase_2"/>
</dbReference>
<reference evidence="1" key="1">
    <citation type="journal article" date="2021" name="PeerJ">
        <title>Extensive microbial diversity within the chicken gut microbiome revealed by metagenomics and culture.</title>
        <authorList>
            <person name="Gilroy R."/>
            <person name="Ravi A."/>
            <person name="Getino M."/>
            <person name="Pursley I."/>
            <person name="Horton D.L."/>
            <person name="Alikhan N.F."/>
            <person name="Baker D."/>
            <person name="Gharbi K."/>
            <person name="Hall N."/>
            <person name="Watson M."/>
            <person name="Adriaenssens E.M."/>
            <person name="Foster-Nyarko E."/>
            <person name="Jarju S."/>
            <person name="Secka A."/>
            <person name="Antonio M."/>
            <person name="Oren A."/>
            <person name="Chaudhuri R.R."/>
            <person name="La Ragione R."/>
            <person name="Hildebrand F."/>
            <person name="Pallen M.J."/>
        </authorList>
    </citation>
    <scope>NUCLEOTIDE SEQUENCE</scope>
    <source>
        <strain evidence="1">B5-657</strain>
    </source>
</reference>
<feature type="non-terminal residue" evidence="1">
    <location>
        <position position="535"/>
    </location>
</feature>
<sequence>MNTFITAGNTVQGVGRNKKEEDKKRLQIIIDYVDKVFETQKDPYHGTPLFADAINVRTGELFSWRNEDDTAFVVSNLSTQQNFMRLLVGLSAVTGSSKYKEAAVTATKYMLDHYMDQDHLLYWGGHTYVNLETKEVVGPDNKAMVHELKNCFPYYDLMFEVDKEKTNQFIEAFWNAHIYNWEDLEVGRHGEHLAKPKDYPFNHAFVEKEPHRMSIGLSFLNAGNDLMYAATKYYQHNEDEKAYKWSEYLEKQYVGARDPITKLGAYQFTQKVQDIDPIANQIPDSDTNSQYGDRAKRQFGHRYPNALETRMLLGGRPLTIYAINTLMQLELYLEIGERAKNYKKWAIEAVLAFIHYLYNPKDYTVKPMITDGTDLTGYTLEKDGYYGKKGTVLRPVKITSHYLLAFAKAYFVIKEDPEIQDEDRKAIWETIRSMAKGLDLGDIGEEIRKNQSSAVNLETTNSDGRALFAVLELYKITRREDLLDLARVIGNNIVETCYHYGYFTLGKDYVYSEVDMVEPLALLALEAAIQGKVEA</sequence>
<reference evidence="1" key="2">
    <citation type="submission" date="2021-04" db="EMBL/GenBank/DDBJ databases">
        <authorList>
            <person name="Gilroy R."/>
        </authorList>
    </citation>
    <scope>NUCLEOTIDE SEQUENCE</scope>
    <source>
        <strain evidence="1">B5-657</strain>
    </source>
</reference>
<dbReference type="Pfam" id="PF06917">
    <property type="entry name" value="Pectate_lyase_2"/>
    <property type="match status" value="1"/>
</dbReference>
<evidence type="ECO:0008006" key="3">
    <source>
        <dbReference type="Google" id="ProtNLM"/>
    </source>
</evidence>
<gene>
    <name evidence="1" type="ORF">H9872_09240</name>
</gene>